<sequence length="85" mass="8843">MQAVRAHTVDGHLGVANDLLDLSLLLEISEGFAGQAAVDLQTVDKGGNGDEAVGLDFLLESLGGLLLKDDGVLGLVLDFSDPKLR</sequence>
<evidence type="ECO:0000313" key="2">
    <source>
        <dbReference type="Proteomes" id="UP000001699"/>
    </source>
</evidence>
<dbReference type="VEuPathDB" id="FungiDB:AFUB_015860"/>
<dbReference type="EMBL" id="DS499594">
    <property type="protein sequence ID" value="EDP56865.1"/>
    <property type="molecule type" value="Genomic_DNA"/>
</dbReference>
<organism evidence="1 2">
    <name type="scientific">Aspergillus fumigatus (strain CBS 144.89 / FGSC A1163 / CEA10)</name>
    <name type="common">Neosartorya fumigata</name>
    <dbReference type="NCBI Taxonomy" id="451804"/>
    <lineage>
        <taxon>Eukaryota</taxon>
        <taxon>Fungi</taxon>
        <taxon>Dikarya</taxon>
        <taxon>Ascomycota</taxon>
        <taxon>Pezizomycotina</taxon>
        <taxon>Eurotiomycetes</taxon>
        <taxon>Eurotiomycetidae</taxon>
        <taxon>Eurotiales</taxon>
        <taxon>Aspergillaceae</taxon>
        <taxon>Aspergillus</taxon>
        <taxon>Aspergillus subgen. Fumigati</taxon>
    </lineage>
</organism>
<reference evidence="1 2" key="1">
    <citation type="journal article" date="2008" name="PLoS Genet.">
        <title>Genomic islands in the pathogenic filamentous fungus Aspergillus fumigatus.</title>
        <authorList>
            <person name="Fedorova N.D."/>
            <person name="Khaldi N."/>
            <person name="Joardar V.S."/>
            <person name="Maiti R."/>
            <person name="Amedeo P."/>
            <person name="Anderson M.J."/>
            <person name="Crabtree J."/>
            <person name="Silva J.C."/>
            <person name="Badger J.H."/>
            <person name="Albarraq A."/>
            <person name="Angiuoli S."/>
            <person name="Bussey H."/>
            <person name="Bowyer P."/>
            <person name="Cotty P.J."/>
            <person name="Dyer P.S."/>
            <person name="Egan A."/>
            <person name="Galens K."/>
            <person name="Fraser-Liggett C.M."/>
            <person name="Haas B.J."/>
            <person name="Inman J.M."/>
            <person name="Kent R."/>
            <person name="Lemieux S."/>
            <person name="Malavazi I."/>
            <person name="Orvis J."/>
            <person name="Roemer T."/>
            <person name="Ronning C.M."/>
            <person name="Sundaram J.P."/>
            <person name="Sutton G."/>
            <person name="Turner G."/>
            <person name="Venter J.C."/>
            <person name="White O.R."/>
            <person name="Whitty B.R."/>
            <person name="Youngman P."/>
            <person name="Wolfe K.H."/>
            <person name="Goldman G.H."/>
            <person name="Wortman J.R."/>
            <person name="Jiang B."/>
            <person name="Denning D.W."/>
            <person name="Nierman W.C."/>
        </authorList>
    </citation>
    <scope>NUCLEOTIDE SEQUENCE [LARGE SCALE GENOMIC DNA]</scope>
    <source>
        <strain evidence="2">CBS 144.89 / FGSC A1163 / CEA10</strain>
    </source>
</reference>
<name>B0XNW1_ASPFC</name>
<proteinExistence type="predicted"/>
<keyword evidence="2" id="KW-1185">Reference proteome</keyword>
<dbReference type="HOGENOM" id="CLU_2512216_0_0_1"/>
<dbReference type="AlphaFoldDB" id="B0XNW1"/>
<accession>B0XNW1</accession>
<evidence type="ECO:0000313" key="1">
    <source>
        <dbReference type="EMBL" id="EDP56865.1"/>
    </source>
</evidence>
<protein>
    <submittedName>
        <fullName evidence="1">Uncharacterized protein</fullName>
    </submittedName>
</protein>
<gene>
    <name evidence="1" type="ORF">AFUB_015860</name>
</gene>
<dbReference type="Proteomes" id="UP000001699">
    <property type="component" value="Unassembled WGS sequence"/>
</dbReference>